<protein>
    <submittedName>
        <fullName evidence="2">Uncharacterized protein</fullName>
    </submittedName>
</protein>
<accession>B9TIJ0</accession>
<proteinExistence type="predicted"/>
<feature type="compositionally biased region" description="Basic and acidic residues" evidence="1">
    <location>
        <begin position="250"/>
        <end position="259"/>
    </location>
</feature>
<evidence type="ECO:0000313" key="2">
    <source>
        <dbReference type="EMBL" id="EEF24324.1"/>
    </source>
</evidence>
<name>B9TIJ0_RICCO</name>
<dbReference type="EMBL" id="EQ982622">
    <property type="protein sequence ID" value="EEF24324.1"/>
    <property type="molecule type" value="Genomic_DNA"/>
</dbReference>
<organism evidence="2 3">
    <name type="scientific">Ricinus communis</name>
    <name type="common">Castor bean</name>
    <dbReference type="NCBI Taxonomy" id="3988"/>
    <lineage>
        <taxon>Eukaryota</taxon>
        <taxon>Viridiplantae</taxon>
        <taxon>Streptophyta</taxon>
        <taxon>Embryophyta</taxon>
        <taxon>Tracheophyta</taxon>
        <taxon>Spermatophyta</taxon>
        <taxon>Magnoliopsida</taxon>
        <taxon>eudicotyledons</taxon>
        <taxon>Gunneridae</taxon>
        <taxon>Pentapetalae</taxon>
        <taxon>rosids</taxon>
        <taxon>fabids</taxon>
        <taxon>Malpighiales</taxon>
        <taxon>Euphorbiaceae</taxon>
        <taxon>Acalyphoideae</taxon>
        <taxon>Acalypheae</taxon>
        <taxon>Ricinus</taxon>
    </lineage>
</organism>
<gene>
    <name evidence="2" type="ORF">RCOM_1936600</name>
</gene>
<sequence>GQVAAVLQLVGHHVVALGHFQAAEDVEALRVQVAEAEGDGAALGRAHALVVGAVRGAGLDTLVVLAQDVVDDAGHGVGAVLGRGAVLQDVDALDRFLGDGVDVDHRAATEVHVHGGDRRRAAAVDQDQGALRAEAAQRDGRDAADEAGGRAVADRTQVDGGIRTQQLFDVGITGVTDLFTRDTLDDGRRLLVRALDQRTGDLHALELLRIFGGSGLLRLGVTDGGDGGNSGPAQTVRAERGTTNHVGNHSCDKSLGRLG</sequence>
<dbReference type="AlphaFoldDB" id="B9TIJ0"/>
<dbReference type="Proteomes" id="UP000008311">
    <property type="component" value="Unassembled WGS sequence"/>
</dbReference>
<dbReference type="InParanoid" id="B9TIJ0"/>
<dbReference type="AntiFam" id="ANF00164">
    <property type="entry name" value="Shadow ORF (opposite btuB)"/>
</dbReference>
<feature type="non-terminal residue" evidence="2">
    <location>
        <position position="259"/>
    </location>
</feature>
<feature type="region of interest" description="Disordered" evidence="1">
    <location>
        <begin position="223"/>
        <end position="259"/>
    </location>
</feature>
<evidence type="ECO:0000313" key="3">
    <source>
        <dbReference type="Proteomes" id="UP000008311"/>
    </source>
</evidence>
<evidence type="ECO:0000256" key="1">
    <source>
        <dbReference type="SAM" id="MobiDB-lite"/>
    </source>
</evidence>
<keyword evidence="3" id="KW-1185">Reference proteome</keyword>
<reference evidence="3" key="1">
    <citation type="journal article" date="2010" name="Nat. Biotechnol.">
        <title>Draft genome sequence of the oilseed species Ricinus communis.</title>
        <authorList>
            <person name="Chan A.P."/>
            <person name="Crabtree J."/>
            <person name="Zhao Q."/>
            <person name="Lorenzi H."/>
            <person name="Orvis J."/>
            <person name="Puiu D."/>
            <person name="Melake-Berhan A."/>
            <person name="Jones K.M."/>
            <person name="Redman J."/>
            <person name="Chen G."/>
            <person name="Cahoon E.B."/>
            <person name="Gedil M."/>
            <person name="Stanke M."/>
            <person name="Haas B.J."/>
            <person name="Wortman J.R."/>
            <person name="Fraser-Liggett C.M."/>
            <person name="Ravel J."/>
            <person name="Rabinowicz P.D."/>
        </authorList>
    </citation>
    <scope>NUCLEOTIDE SEQUENCE [LARGE SCALE GENOMIC DNA]</scope>
    <source>
        <strain evidence="3">cv. Hale</strain>
    </source>
</reference>
<feature type="non-terminal residue" evidence="2">
    <location>
        <position position="1"/>
    </location>
</feature>